<gene>
    <name evidence="2" type="ORF">MNBD_PLANCTO02-131</name>
</gene>
<evidence type="ECO:0000256" key="1">
    <source>
        <dbReference type="SAM" id="Phobius"/>
    </source>
</evidence>
<sequence>MTNQNDEIIRMVSEFIDETISNEERTKLVSLLKTDVNVRNIYLDMAQTDSIMSWCATTNLIEVPSQEAPITKTKSASSSLRRQLITLRFSLAGTLLLCGFLLVALYLKGGATTVIAAERIAPSEGGTVAVITHTENAEWIKTNLSTTLGNPLHSGWLKLKKGRAYIDFLDGTKVLLEGPAELGLNGNSHTFLRSGKLTVLSSEKTKFTVETERLKVISSNAQTGVLVTKESEEVHTFSGETKVRLTQNNRQLQLTATEALVVSGKEKAVLTTQKAEREKFHSVLEEETVKQQEEVKPLLFDSSNMLPYGYQDGQYDLPAKMDIMDNQTTVRLSGNCWKMMEVNRTLTEDTVIEFEYRTSHEGQIHGFGFDSDDHYSISKGDIIFQIHGYEVRPGIGQQFNNYDGTEWRKYRIRVGRYVSGHRRYLFFAADDDVTGKAESFFRNVKLFEAPSH</sequence>
<dbReference type="AlphaFoldDB" id="A0A3B1E2B9"/>
<keyword evidence="1" id="KW-0812">Transmembrane</keyword>
<organism evidence="2">
    <name type="scientific">hydrothermal vent metagenome</name>
    <dbReference type="NCBI Taxonomy" id="652676"/>
    <lineage>
        <taxon>unclassified sequences</taxon>
        <taxon>metagenomes</taxon>
        <taxon>ecological metagenomes</taxon>
    </lineage>
</organism>
<feature type="transmembrane region" description="Helical" evidence="1">
    <location>
        <begin position="85"/>
        <end position="107"/>
    </location>
</feature>
<evidence type="ECO:0000313" key="2">
    <source>
        <dbReference type="EMBL" id="VAX39505.1"/>
    </source>
</evidence>
<name>A0A3B1E2B9_9ZZZZ</name>
<dbReference type="EMBL" id="UOGL01000336">
    <property type="protein sequence ID" value="VAX39505.1"/>
    <property type="molecule type" value="Genomic_DNA"/>
</dbReference>
<evidence type="ECO:0008006" key="3">
    <source>
        <dbReference type="Google" id="ProtNLM"/>
    </source>
</evidence>
<dbReference type="PANTHER" id="PTHR30273:SF2">
    <property type="entry name" value="PROTEIN FECR"/>
    <property type="match status" value="1"/>
</dbReference>
<dbReference type="PANTHER" id="PTHR30273">
    <property type="entry name" value="PERIPLASMIC SIGNAL SENSOR AND SIGMA FACTOR ACTIVATOR FECR-RELATED"/>
    <property type="match status" value="1"/>
</dbReference>
<accession>A0A3B1E2B9</accession>
<keyword evidence="1" id="KW-0472">Membrane</keyword>
<reference evidence="2" key="1">
    <citation type="submission" date="2018-06" db="EMBL/GenBank/DDBJ databases">
        <authorList>
            <person name="Zhirakovskaya E."/>
        </authorList>
    </citation>
    <scope>NUCLEOTIDE SEQUENCE</scope>
</reference>
<keyword evidence="1" id="KW-1133">Transmembrane helix</keyword>
<proteinExistence type="predicted"/>
<protein>
    <recommendedName>
        <fullName evidence="3">FecR protein domain-containing protein</fullName>
    </recommendedName>
</protein>
<dbReference type="GO" id="GO:0016989">
    <property type="term" value="F:sigma factor antagonist activity"/>
    <property type="evidence" value="ECO:0007669"/>
    <property type="project" value="TreeGrafter"/>
</dbReference>
<dbReference type="InterPro" id="IPR012373">
    <property type="entry name" value="Ferrdict_sens_TM"/>
</dbReference>